<feature type="domain" description="Response regulatory" evidence="4">
    <location>
        <begin position="4"/>
        <end position="117"/>
    </location>
</feature>
<protein>
    <recommendedName>
        <fullName evidence="1">diguanylate cyclase</fullName>
        <ecNumber evidence="1">2.7.7.65</ecNumber>
    </recommendedName>
</protein>
<evidence type="ECO:0000259" key="4">
    <source>
        <dbReference type="PROSITE" id="PS50110"/>
    </source>
</evidence>
<dbReference type="InterPro" id="IPR029787">
    <property type="entry name" value="Nucleotide_cyclase"/>
</dbReference>
<dbReference type="InterPro" id="IPR000160">
    <property type="entry name" value="GGDEF_dom"/>
</dbReference>
<feature type="domain" description="Response regulatory" evidence="4">
    <location>
        <begin position="145"/>
        <end position="263"/>
    </location>
</feature>
<dbReference type="Pfam" id="PF00072">
    <property type="entry name" value="Response_reg"/>
    <property type="match status" value="1"/>
</dbReference>
<dbReference type="InterPro" id="IPR050469">
    <property type="entry name" value="Diguanylate_Cyclase"/>
</dbReference>
<dbReference type="Gene3D" id="3.30.70.270">
    <property type="match status" value="1"/>
</dbReference>
<name>A0ABX7JDE3_9RHOB</name>
<dbReference type="PANTHER" id="PTHR45138">
    <property type="entry name" value="REGULATORY COMPONENTS OF SENSORY TRANSDUCTION SYSTEM"/>
    <property type="match status" value="1"/>
</dbReference>
<evidence type="ECO:0000259" key="5">
    <source>
        <dbReference type="PROSITE" id="PS50887"/>
    </source>
</evidence>
<organism evidence="6 7">
    <name type="scientific">Paracoccus methylovorus</name>
    <dbReference type="NCBI Taxonomy" id="2812658"/>
    <lineage>
        <taxon>Bacteria</taxon>
        <taxon>Pseudomonadati</taxon>
        <taxon>Pseudomonadota</taxon>
        <taxon>Alphaproteobacteria</taxon>
        <taxon>Rhodobacterales</taxon>
        <taxon>Paracoccaceae</taxon>
        <taxon>Paracoccus</taxon>
    </lineage>
</organism>
<dbReference type="Pfam" id="PF00990">
    <property type="entry name" value="GGDEF"/>
    <property type="match status" value="1"/>
</dbReference>
<evidence type="ECO:0000256" key="2">
    <source>
        <dbReference type="ARBA" id="ARBA00034247"/>
    </source>
</evidence>
<proteinExistence type="predicted"/>
<dbReference type="RefSeq" id="WP_205293286.1">
    <property type="nucleotide sequence ID" value="NZ_CP070368.1"/>
</dbReference>
<dbReference type="SUPFAM" id="SSF52172">
    <property type="entry name" value="CheY-like"/>
    <property type="match status" value="2"/>
</dbReference>
<comment type="caution">
    <text evidence="3">Lacks conserved residue(s) required for the propagation of feature annotation.</text>
</comment>
<evidence type="ECO:0000313" key="7">
    <source>
        <dbReference type="Proteomes" id="UP000663629"/>
    </source>
</evidence>
<evidence type="ECO:0000313" key="6">
    <source>
        <dbReference type="EMBL" id="QRZ12263.1"/>
    </source>
</evidence>
<evidence type="ECO:0000256" key="1">
    <source>
        <dbReference type="ARBA" id="ARBA00012528"/>
    </source>
</evidence>
<dbReference type="PROSITE" id="PS50110">
    <property type="entry name" value="RESPONSE_REGULATORY"/>
    <property type="match status" value="2"/>
</dbReference>
<evidence type="ECO:0000256" key="3">
    <source>
        <dbReference type="PROSITE-ProRule" id="PRU00169"/>
    </source>
</evidence>
<dbReference type="SMART" id="SM00267">
    <property type="entry name" value="GGDEF"/>
    <property type="match status" value="1"/>
</dbReference>
<dbReference type="Gene3D" id="3.40.50.2300">
    <property type="match status" value="1"/>
</dbReference>
<dbReference type="PANTHER" id="PTHR45138:SF9">
    <property type="entry name" value="DIGUANYLATE CYCLASE DGCM-RELATED"/>
    <property type="match status" value="1"/>
</dbReference>
<dbReference type="SMART" id="SM00448">
    <property type="entry name" value="REC"/>
    <property type="match status" value="1"/>
</dbReference>
<keyword evidence="7" id="KW-1185">Reference proteome</keyword>
<dbReference type="EC" id="2.7.7.65" evidence="1"/>
<dbReference type="InterPro" id="IPR011006">
    <property type="entry name" value="CheY-like_superfamily"/>
</dbReference>
<gene>
    <name evidence="6" type="ORF">JWJ88_06395</name>
</gene>
<dbReference type="InterPro" id="IPR043128">
    <property type="entry name" value="Rev_trsase/Diguanyl_cyclase"/>
</dbReference>
<accession>A0ABX7JDE3</accession>
<dbReference type="NCBIfam" id="TIGR00254">
    <property type="entry name" value="GGDEF"/>
    <property type="match status" value="1"/>
</dbReference>
<feature type="domain" description="GGDEF" evidence="5">
    <location>
        <begin position="317"/>
        <end position="458"/>
    </location>
</feature>
<dbReference type="EMBL" id="CP070368">
    <property type="protein sequence ID" value="QRZ12263.1"/>
    <property type="molecule type" value="Genomic_DNA"/>
</dbReference>
<sequence length="462" mass="49258">MAGRILVVDGLPTNRITMKVRLASACYEVATATSGAEALRMAQLIHPQIVLIGASLPDMDGPALCTALRALPCATDVPVLVQASGSNRIAALRAGATALIDAASDELTLLARIRGLMRREIGALDHPVPGMAEAAAGFVPDSRPRVVFVADQPATALGWRHALRGRVDFTMLVREPEQALVEAASNRVADLYLIAADIQQRGDGLRLLSELRARPHSREAAIVIALRPERLDMMPVALDLGAGDVLPWDLAGPEAATEAAMRLQAQLVRKQEADRLRQETQRNMRWAMIDPLTGLHNRRFALPRLAGLAANAQEHPSDLAVMLLDLDRFKLVNDLHGHPAGDAVLTEIAARLAATLPEDALLARIGGEEFLAVLPDCPATTARRVAEDLRRAVMSEPIPLPLGCTAAALDVTISVGIAMGHGGPHLSPLDPKALLASADRALLWAKSSGRNRIVMAPQEIAA</sequence>
<dbReference type="CDD" id="cd01949">
    <property type="entry name" value="GGDEF"/>
    <property type="match status" value="1"/>
</dbReference>
<dbReference type="Proteomes" id="UP000663629">
    <property type="component" value="Chromosome 1"/>
</dbReference>
<dbReference type="InterPro" id="IPR001789">
    <property type="entry name" value="Sig_transdc_resp-reg_receiver"/>
</dbReference>
<reference evidence="6 7" key="1">
    <citation type="submission" date="2021-02" db="EMBL/GenBank/DDBJ databases">
        <title>Paracoccus methylovroum sp.nov., a new methanol and methylamine utilizing methylotrophic denitrifer.</title>
        <authorList>
            <person name="Timsy T."/>
            <person name="Behrendt U."/>
            <person name="Ulrich A."/>
            <person name="Spanner T."/>
            <person name="Foesel B.U."/>
            <person name="Horn M.A."/>
            <person name="Kolb S."/>
        </authorList>
    </citation>
    <scope>NUCLEOTIDE SEQUENCE [LARGE SCALE GENOMIC DNA]</scope>
    <source>
        <strain evidence="6 7">H4-D09</strain>
    </source>
</reference>
<comment type="catalytic activity">
    <reaction evidence="2">
        <text>2 GTP = 3',3'-c-di-GMP + 2 diphosphate</text>
        <dbReference type="Rhea" id="RHEA:24898"/>
        <dbReference type="ChEBI" id="CHEBI:33019"/>
        <dbReference type="ChEBI" id="CHEBI:37565"/>
        <dbReference type="ChEBI" id="CHEBI:58805"/>
        <dbReference type="EC" id="2.7.7.65"/>
    </reaction>
</comment>
<dbReference type="PROSITE" id="PS50887">
    <property type="entry name" value="GGDEF"/>
    <property type="match status" value="1"/>
</dbReference>
<dbReference type="SUPFAM" id="SSF55073">
    <property type="entry name" value="Nucleotide cyclase"/>
    <property type="match status" value="1"/>
</dbReference>